<dbReference type="EMBL" id="CP003642">
    <property type="protein sequence ID" value="AFZ24215.1"/>
    <property type="molecule type" value="Genomic_DNA"/>
</dbReference>
<evidence type="ECO:0000313" key="1">
    <source>
        <dbReference type="EMBL" id="AFZ24215.1"/>
    </source>
</evidence>
<dbReference type="SUPFAM" id="SSF48452">
    <property type="entry name" value="TPR-like"/>
    <property type="match status" value="1"/>
</dbReference>
<dbReference type="Gene3D" id="1.25.40.10">
    <property type="entry name" value="Tetratricopeptide repeat domain"/>
    <property type="match status" value="1"/>
</dbReference>
<keyword evidence="2" id="KW-1185">Reference proteome</keyword>
<protein>
    <submittedName>
        <fullName evidence="1">Uncharacterized protein</fullName>
    </submittedName>
</protein>
<dbReference type="eggNOG" id="COG1729">
    <property type="taxonomic scope" value="Bacteria"/>
</dbReference>
<sequence length="210" mass="24576">MYSTVNYSELERLVSAEEYDKAEDFCLQVLNTGVESMFWQTQLGYIYFLNEQDIDGYYEKAPSIFQSLVTKYPDNINAHFWLGYIYSVVLNDLDKSILEFKKVLLLNPNHPYTNLVLAGYPDYENSEKQKFLSKALKQQPTNLRVLNEMSNLLFAVNQKPDAKKFLENILNYEGYVERDYGIMNQYINDVLTCATHQQNIRQEAKLKLAQ</sequence>
<dbReference type="OrthoDB" id="9768142at2"/>
<dbReference type="KEGG" id="csg:Cylst_1969"/>
<dbReference type="AlphaFoldDB" id="K9WV05"/>
<organism evidence="1 2">
    <name type="scientific">Cylindrospermum stagnale PCC 7417</name>
    <dbReference type="NCBI Taxonomy" id="56107"/>
    <lineage>
        <taxon>Bacteria</taxon>
        <taxon>Bacillati</taxon>
        <taxon>Cyanobacteriota</taxon>
        <taxon>Cyanophyceae</taxon>
        <taxon>Nostocales</taxon>
        <taxon>Nostocaceae</taxon>
        <taxon>Cylindrospermum</taxon>
    </lineage>
</organism>
<dbReference type="InterPro" id="IPR011990">
    <property type="entry name" value="TPR-like_helical_dom_sf"/>
</dbReference>
<proteinExistence type="predicted"/>
<gene>
    <name evidence="1" type="ORF">Cylst_1969</name>
</gene>
<dbReference type="RefSeq" id="WP_015207470.1">
    <property type="nucleotide sequence ID" value="NC_019757.1"/>
</dbReference>
<name>K9WV05_9NOST</name>
<dbReference type="Proteomes" id="UP000010475">
    <property type="component" value="Chromosome"/>
</dbReference>
<reference evidence="1 2" key="1">
    <citation type="submission" date="2012-06" db="EMBL/GenBank/DDBJ databases">
        <title>Finished chromosome of genome of Cylindrospermum stagnale PCC 7417.</title>
        <authorList>
            <consortium name="US DOE Joint Genome Institute"/>
            <person name="Gugger M."/>
            <person name="Coursin T."/>
            <person name="Rippka R."/>
            <person name="Tandeau De Marsac N."/>
            <person name="Huntemann M."/>
            <person name="Wei C.-L."/>
            <person name="Han J."/>
            <person name="Detter J.C."/>
            <person name="Han C."/>
            <person name="Tapia R."/>
            <person name="Chen A."/>
            <person name="Kyrpides N."/>
            <person name="Mavromatis K."/>
            <person name="Markowitz V."/>
            <person name="Szeto E."/>
            <person name="Ivanova N."/>
            <person name="Pagani I."/>
            <person name="Pati A."/>
            <person name="Goodwin L."/>
            <person name="Nordberg H.P."/>
            <person name="Cantor M.N."/>
            <person name="Hua S.X."/>
            <person name="Woyke T."/>
            <person name="Kerfeld C.A."/>
        </authorList>
    </citation>
    <scope>NUCLEOTIDE SEQUENCE [LARGE SCALE GENOMIC DNA]</scope>
    <source>
        <strain evidence="1 2">PCC 7417</strain>
    </source>
</reference>
<evidence type="ECO:0000313" key="2">
    <source>
        <dbReference type="Proteomes" id="UP000010475"/>
    </source>
</evidence>
<dbReference type="HOGENOM" id="CLU_1308412_0_0_3"/>
<accession>K9WV05</accession>